<keyword evidence="3 6" id="KW-0560">Oxidoreductase</keyword>
<dbReference type="GO" id="GO:0005506">
    <property type="term" value="F:iron ion binding"/>
    <property type="evidence" value="ECO:0007669"/>
    <property type="project" value="InterPro"/>
</dbReference>
<evidence type="ECO:0000256" key="1">
    <source>
        <dbReference type="ARBA" id="ARBA00022723"/>
    </source>
</evidence>
<dbReference type="EC" id="1.14.11.64" evidence="6"/>
<proteinExistence type="predicted"/>
<dbReference type="AlphaFoldDB" id="A0AAU7KF81"/>
<keyword evidence="2 6" id="KW-0223">Dioxygenase</keyword>
<name>A0AAU7KF81_9GAMM</name>
<organism evidence="6">
    <name type="scientific">Halomonas sp. RT37</name>
    <dbReference type="NCBI Taxonomy" id="2950872"/>
    <lineage>
        <taxon>Bacteria</taxon>
        <taxon>Pseudomonadati</taxon>
        <taxon>Pseudomonadota</taxon>
        <taxon>Gammaproteobacteria</taxon>
        <taxon>Oceanospirillales</taxon>
        <taxon>Halomonadaceae</taxon>
        <taxon>Halomonas</taxon>
    </lineage>
</organism>
<keyword evidence="1" id="KW-0479">Metal-binding</keyword>
<evidence type="ECO:0000313" key="6">
    <source>
        <dbReference type="EMBL" id="XBO70249.1"/>
    </source>
</evidence>
<dbReference type="EMBL" id="CP098827">
    <property type="protein sequence ID" value="XBO70249.1"/>
    <property type="molecule type" value="Genomic_DNA"/>
</dbReference>
<dbReference type="RefSeq" id="WP_348827013.1">
    <property type="nucleotide sequence ID" value="NZ_CP098827.1"/>
</dbReference>
<dbReference type="GO" id="GO:0050498">
    <property type="term" value="F:oxidoreductase activity, acting on paired donors, with incorporation or reduction of molecular oxygen, with 2-oxoglutarate as one donor, and the other dehydrogenated"/>
    <property type="evidence" value="ECO:0007669"/>
    <property type="project" value="InterPro"/>
</dbReference>
<feature type="region of interest" description="Disordered" evidence="5">
    <location>
        <begin position="1"/>
        <end position="29"/>
    </location>
</feature>
<dbReference type="Gene3D" id="3.60.130.10">
    <property type="entry name" value="Clavaminate synthase-like"/>
    <property type="match status" value="1"/>
</dbReference>
<sequence length="331" mass="37858">MSILASAQLQDRDDQTTAPGARDPRGFTLVPSTSSERLQELRVERSVVAAFLDACAEWPIQALEYKSMLRFRVAGILDELCEGTLKPRLANILLDRRQGALQVVPEGLDRVEQAEDMVKFSTAVAHLIGRSNFDAMSGQYYARFVVENVDTSDSYLRAPHRVMELHNDGTFVEQVTDYVLMMKIDEQHMEGGNSRLLHLDDWHELERFCRHPLAFSEMRWSAPPSKNVVRDVFHPVFDVDRDGRPVMAYIDQFVQPRDLEEGNWLCELSDSLESSDGVISLPNPVGSFLLINNHFWLHGRDKFEAHPQLRRELMRQRGVFTCGSTLRARQD</sequence>
<dbReference type="GO" id="GO:0106343">
    <property type="term" value="F:glutarate dioxygenase activity"/>
    <property type="evidence" value="ECO:0007669"/>
    <property type="project" value="UniProtKB-EC"/>
</dbReference>
<reference evidence="6" key="1">
    <citation type="submission" date="2022-06" db="EMBL/GenBank/DDBJ databases">
        <title>A novel DMS-producing enzyme.</title>
        <authorList>
            <person name="Zhang Y."/>
        </authorList>
    </citation>
    <scope>NUCLEOTIDE SEQUENCE</scope>
    <source>
        <strain evidence="6">RT37</strain>
    </source>
</reference>
<dbReference type="Pfam" id="PF08943">
    <property type="entry name" value="CsiD"/>
    <property type="match status" value="1"/>
</dbReference>
<evidence type="ECO:0000256" key="5">
    <source>
        <dbReference type="SAM" id="MobiDB-lite"/>
    </source>
</evidence>
<dbReference type="InterPro" id="IPR015038">
    <property type="entry name" value="GlaH"/>
</dbReference>
<dbReference type="NCBIfam" id="NF002814">
    <property type="entry name" value="PRK02963.1"/>
    <property type="match status" value="1"/>
</dbReference>
<evidence type="ECO:0000256" key="3">
    <source>
        <dbReference type="ARBA" id="ARBA00023002"/>
    </source>
</evidence>
<gene>
    <name evidence="6" type="primary">glaH</name>
    <name evidence="6" type="ORF">NFG58_16725</name>
</gene>
<evidence type="ECO:0000256" key="4">
    <source>
        <dbReference type="ARBA" id="ARBA00023004"/>
    </source>
</evidence>
<evidence type="ECO:0000256" key="2">
    <source>
        <dbReference type="ARBA" id="ARBA00022964"/>
    </source>
</evidence>
<dbReference type="SUPFAM" id="SSF51197">
    <property type="entry name" value="Clavaminate synthase-like"/>
    <property type="match status" value="1"/>
</dbReference>
<accession>A0AAU7KF81</accession>
<protein>
    <submittedName>
        <fullName evidence="6">Glutarate dioxygenase GlaH</fullName>
        <ecNumber evidence="6">1.14.11.64</ecNumber>
    </submittedName>
</protein>
<dbReference type="InterPro" id="IPR042098">
    <property type="entry name" value="TauD-like_sf"/>
</dbReference>
<keyword evidence="4" id="KW-0408">Iron</keyword>